<dbReference type="EMBL" id="JAPWIS010000039">
    <property type="protein sequence ID" value="MCZ4590004.1"/>
    <property type="molecule type" value="Genomic_DNA"/>
</dbReference>
<feature type="region of interest" description="Disordered" evidence="1">
    <location>
        <begin position="1"/>
        <end position="29"/>
    </location>
</feature>
<dbReference type="AlphaFoldDB" id="A0AAX3Y916"/>
<proteinExistence type="predicted"/>
<evidence type="ECO:0000313" key="3">
    <source>
        <dbReference type="EMBL" id="WLF44529.1"/>
    </source>
</evidence>
<protein>
    <submittedName>
        <fullName evidence="3">Dihydrodiol dehydrogenase</fullName>
    </submittedName>
</protein>
<dbReference type="Proteomes" id="UP001066327">
    <property type="component" value="Unassembled WGS sequence"/>
</dbReference>
<evidence type="ECO:0000313" key="2">
    <source>
        <dbReference type="EMBL" id="MCZ4590004.1"/>
    </source>
</evidence>
<evidence type="ECO:0000256" key="1">
    <source>
        <dbReference type="SAM" id="MobiDB-lite"/>
    </source>
</evidence>
<keyword evidence="4" id="KW-1185">Reference proteome</keyword>
<reference evidence="2" key="1">
    <citation type="submission" date="2022-12" db="EMBL/GenBank/DDBJ databases">
        <authorList>
            <person name="Krivoruchko A.V."/>
            <person name="Elkin A."/>
        </authorList>
    </citation>
    <scope>NUCLEOTIDE SEQUENCE</scope>
    <source>
        <strain evidence="2">IEGM 249</strain>
    </source>
</reference>
<name>A0AAX3Y916_RHOOP</name>
<organism evidence="3 5">
    <name type="scientific">Rhodococcus opacus</name>
    <name type="common">Nocardia opaca</name>
    <dbReference type="NCBI Taxonomy" id="37919"/>
    <lineage>
        <taxon>Bacteria</taxon>
        <taxon>Bacillati</taxon>
        <taxon>Actinomycetota</taxon>
        <taxon>Actinomycetes</taxon>
        <taxon>Mycobacteriales</taxon>
        <taxon>Nocardiaceae</taxon>
        <taxon>Rhodococcus</taxon>
    </lineage>
</organism>
<reference evidence="3" key="2">
    <citation type="submission" date="2023-07" db="EMBL/GenBank/DDBJ databases">
        <title>Genomic analysis of Rhodococcus opacus VOC-14 with glycol ethers degradation activity.</title>
        <authorList>
            <person name="Narkevich D.A."/>
            <person name="Hlushen A.M."/>
            <person name="Akhremchuk A.E."/>
            <person name="Sikolenko M.A."/>
            <person name="Valentovich L.N."/>
        </authorList>
    </citation>
    <scope>NUCLEOTIDE SEQUENCE</scope>
    <source>
        <strain evidence="3">VOC-14</strain>
    </source>
</reference>
<accession>A0AAX3Y916</accession>
<dbReference type="EMBL" id="CP130953">
    <property type="protein sequence ID" value="WLF44529.1"/>
    <property type="molecule type" value="Genomic_DNA"/>
</dbReference>
<sequence length="92" mass="10007">MSESSGKPTAERPALGDVSDYPTEGGTDGPIIIANEFADVVIRKVETRNGMRLAIWSPRRGSRVLLDAVALDCLSYQEPELITEMLAHRPAP</sequence>
<evidence type="ECO:0000313" key="5">
    <source>
        <dbReference type="Proteomes" id="UP001231166"/>
    </source>
</evidence>
<gene>
    <name evidence="2" type="ORF">O4328_41330</name>
    <name evidence="3" type="ORF">Q5707_21475</name>
</gene>
<evidence type="ECO:0000313" key="4">
    <source>
        <dbReference type="Proteomes" id="UP001066327"/>
    </source>
</evidence>
<dbReference type="Proteomes" id="UP001231166">
    <property type="component" value="Chromosome"/>
</dbReference>
<dbReference type="RefSeq" id="WP_269592755.1">
    <property type="nucleotide sequence ID" value="NZ_CP130953.1"/>
</dbReference>